<gene>
    <name evidence="6" type="ORF">CUN51_06455</name>
</gene>
<dbReference type="PROSITE" id="PS00913">
    <property type="entry name" value="ADH_IRON_1"/>
    <property type="match status" value="1"/>
</dbReference>
<dbReference type="Pfam" id="PF25137">
    <property type="entry name" value="ADH_Fe_C"/>
    <property type="match status" value="1"/>
</dbReference>
<dbReference type="AlphaFoldDB" id="A0A2M8NZV1"/>
<evidence type="ECO:0000256" key="3">
    <source>
        <dbReference type="ARBA" id="ARBA00023027"/>
    </source>
</evidence>
<keyword evidence="2" id="KW-0560">Oxidoreductase</keyword>
<comment type="similarity">
    <text evidence="1">Belongs to the iron-containing alcohol dehydrogenase family.</text>
</comment>
<accession>A0A2M8NZV1</accession>
<dbReference type="SUPFAM" id="SSF56796">
    <property type="entry name" value="Dehydroquinate synthase-like"/>
    <property type="match status" value="1"/>
</dbReference>
<evidence type="ECO:0000313" key="6">
    <source>
        <dbReference type="EMBL" id="PJF30822.1"/>
    </source>
</evidence>
<dbReference type="PANTHER" id="PTHR11496:SF102">
    <property type="entry name" value="ALCOHOL DEHYDROGENASE 4"/>
    <property type="match status" value="1"/>
</dbReference>
<dbReference type="CDD" id="cd08183">
    <property type="entry name" value="Fe-ADH-like"/>
    <property type="match status" value="1"/>
</dbReference>
<feature type="domain" description="Fe-containing alcohol dehydrogenase-like C-terminal" evidence="5">
    <location>
        <begin position="188"/>
        <end position="387"/>
    </location>
</feature>
<reference evidence="6 7" key="1">
    <citation type="submission" date="2017-11" db="EMBL/GenBank/DDBJ databases">
        <title>Evolution of Phototrophy in the Chloroflexi Phylum Driven by Horizontal Gene Transfer.</title>
        <authorList>
            <person name="Ward L.M."/>
            <person name="Hemp J."/>
            <person name="Shih P.M."/>
            <person name="Mcglynn S.E."/>
            <person name="Fischer W."/>
        </authorList>
    </citation>
    <scope>NUCLEOTIDE SEQUENCE [LARGE SCALE GENOMIC DNA]</scope>
    <source>
        <strain evidence="6">CP2_2F</strain>
    </source>
</reference>
<evidence type="ECO:0000256" key="1">
    <source>
        <dbReference type="ARBA" id="ARBA00007358"/>
    </source>
</evidence>
<dbReference type="Gene3D" id="1.20.1090.10">
    <property type="entry name" value="Dehydroquinate synthase-like - alpha domain"/>
    <property type="match status" value="1"/>
</dbReference>
<dbReference type="PANTHER" id="PTHR11496">
    <property type="entry name" value="ALCOHOL DEHYDROGENASE"/>
    <property type="match status" value="1"/>
</dbReference>
<comment type="caution">
    <text evidence="6">The sequence shown here is derived from an EMBL/GenBank/DDBJ whole genome shotgun (WGS) entry which is preliminary data.</text>
</comment>
<evidence type="ECO:0000313" key="7">
    <source>
        <dbReference type="Proteomes" id="UP000228921"/>
    </source>
</evidence>
<dbReference type="Gene3D" id="3.40.50.1970">
    <property type="match status" value="1"/>
</dbReference>
<dbReference type="GO" id="GO:0004022">
    <property type="term" value="F:alcohol dehydrogenase (NAD+) activity"/>
    <property type="evidence" value="ECO:0007669"/>
    <property type="project" value="TreeGrafter"/>
</dbReference>
<dbReference type="FunFam" id="3.40.50.1970:FF:000003">
    <property type="entry name" value="Alcohol dehydrogenase, iron-containing"/>
    <property type="match status" value="1"/>
</dbReference>
<dbReference type="InterPro" id="IPR001670">
    <property type="entry name" value="ADH_Fe/GldA"/>
</dbReference>
<organism evidence="6 7">
    <name type="scientific">Candidatus Thermofonsia Clade 1 bacterium</name>
    <dbReference type="NCBI Taxonomy" id="2364210"/>
    <lineage>
        <taxon>Bacteria</taxon>
        <taxon>Bacillati</taxon>
        <taxon>Chloroflexota</taxon>
        <taxon>Candidatus Thermofontia</taxon>
        <taxon>Candidatus Thermofonsia Clade 1</taxon>
    </lineage>
</organism>
<dbReference type="InterPro" id="IPR039697">
    <property type="entry name" value="Alcohol_dehydrogenase_Fe"/>
</dbReference>
<dbReference type="InterPro" id="IPR018211">
    <property type="entry name" value="ADH_Fe_CS"/>
</dbReference>
<sequence>MLERFEFMTAGRIVFGSGALRELPNLVEPFGRRALVVTGADSRRVAPLFALLDEAHIAYHVFSVSGEPSVQTACDGTAQARQFEAQFVIGIGGGGALDAAKAIAALATNAGDPLDYLEVVGKAQPLINAPLPYIAIPTTAGTGSEATRNAVLTAEAQRVKVSLRSPLMLPRLALIDPTLTHSLPPHVTASSGLDALTQLIEPFVCRRANPITDALCREGMTNAAWALPRAYSDGNDAEAREAMAYASLFGGIALANAGLGVVHGFAAPIGGMFGAPHGTICACLLPYGVAANVRALRAQNDSFARDRLMRFEEIALLLDAESPEAEAAVEALHALCARLNVPRLRDLGVQREAFAEIVQKAKASNSMKANPVALSDFELHAILDSAW</sequence>
<dbReference type="InterPro" id="IPR056798">
    <property type="entry name" value="ADH_Fe_C"/>
</dbReference>
<protein>
    <submittedName>
        <fullName evidence="6">Alcohol dehydrogenase</fullName>
    </submittedName>
</protein>
<dbReference type="GO" id="GO:0046872">
    <property type="term" value="F:metal ion binding"/>
    <property type="evidence" value="ECO:0007669"/>
    <property type="project" value="InterPro"/>
</dbReference>
<dbReference type="Proteomes" id="UP000228921">
    <property type="component" value="Unassembled WGS sequence"/>
</dbReference>
<feature type="domain" description="Alcohol dehydrogenase iron-type/glycerol dehydrogenase GldA" evidence="4">
    <location>
        <begin position="12"/>
        <end position="177"/>
    </location>
</feature>
<proteinExistence type="inferred from homology"/>
<evidence type="ECO:0000256" key="2">
    <source>
        <dbReference type="ARBA" id="ARBA00023002"/>
    </source>
</evidence>
<evidence type="ECO:0000259" key="4">
    <source>
        <dbReference type="Pfam" id="PF00465"/>
    </source>
</evidence>
<evidence type="ECO:0000259" key="5">
    <source>
        <dbReference type="Pfam" id="PF25137"/>
    </source>
</evidence>
<dbReference type="Pfam" id="PF00465">
    <property type="entry name" value="Fe-ADH"/>
    <property type="match status" value="1"/>
</dbReference>
<keyword evidence="3" id="KW-0520">NAD</keyword>
<dbReference type="EMBL" id="PGTK01000006">
    <property type="protein sequence ID" value="PJF30822.1"/>
    <property type="molecule type" value="Genomic_DNA"/>
</dbReference>
<name>A0A2M8NZV1_9CHLR</name>